<dbReference type="AlphaFoldDB" id="A0A1X7TIB2"/>
<dbReference type="PANTHER" id="PTHR33327:SF3">
    <property type="entry name" value="RNA-DIRECTED DNA POLYMERASE"/>
    <property type="match status" value="1"/>
</dbReference>
<dbReference type="OrthoDB" id="6260718at2759"/>
<organism evidence="2">
    <name type="scientific">Amphimedon queenslandica</name>
    <name type="common">Sponge</name>
    <dbReference type="NCBI Taxonomy" id="400682"/>
    <lineage>
        <taxon>Eukaryota</taxon>
        <taxon>Metazoa</taxon>
        <taxon>Porifera</taxon>
        <taxon>Demospongiae</taxon>
        <taxon>Heteroscleromorpha</taxon>
        <taxon>Haplosclerida</taxon>
        <taxon>Niphatidae</taxon>
        <taxon>Amphimedon</taxon>
    </lineage>
</organism>
<dbReference type="PANTHER" id="PTHR33327">
    <property type="entry name" value="ENDONUCLEASE"/>
    <property type="match status" value="1"/>
</dbReference>
<feature type="domain" description="DUF7041" evidence="1">
    <location>
        <begin position="23"/>
        <end position="104"/>
    </location>
</feature>
<reference evidence="2" key="1">
    <citation type="submission" date="2017-05" db="UniProtKB">
        <authorList>
            <consortium name="EnsemblMetazoa"/>
        </authorList>
    </citation>
    <scope>IDENTIFICATION</scope>
</reference>
<protein>
    <recommendedName>
        <fullName evidence="1">DUF7041 domain-containing protein</fullName>
    </recommendedName>
</protein>
<evidence type="ECO:0000259" key="1">
    <source>
        <dbReference type="Pfam" id="PF23055"/>
    </source>
</evidence>
<dbReference type="Pfam" id="PF23055">
    <property type="entry name" value="DUF7041"/>
    <property type="match status" value="1"/>
</dbReference>
<dbReference type="InterPro" id="IPR055469">
    <property type="entry name" value="DUF7041"/>
</dbReference>
<dbReference type="InParanoid" id="A0A1X7TIB2"/>
<name>A0A1X7TIB2_AMPQE</name>
<dbReference type="EnsemblMetazoa" id="Aqu2.1.14464_001">
    <property type="protein sequence ID" value="Aqu2.1.14464_001"/>
    <property type="gene ID" value="Aqu2.1.14464"/>
</dbReference>
<proteinExistence type="predicted"/>
<accession>A0A1X7TIB2</accession>
<dbReference type="OMA" id="CAQYVES"/>
<evidence type="ECO:0000313" key="2">
    <source>
        <dbReference type="EnsemblMetazoa" id="Aqu2.1.14464_001"/>
    </source>
</evidence>
<sequence length="109" mass="12025">MSRSSSPSAPGPTPVVTAVAIKIPPFWPSDPEVWFAQVDAQFATRGITTQKSKFDYVVASLTPEFATEVRDLILKPPSTDPYDALREQLIKRTTASEQKRSNNFLAVKS</sequence>